<dbReference type="GO" id="GO:0005506">
    <property type="term" value="F:iron ion binding"/>
    <property type="evidence" value="ECO:0007669"/>
    <property type="project" value="InterPro"/>
</dbReference>
<keyword evidence="18" id="KW-1185">Reference proteome</keyword>
<feature type="binding site" description="axial binding residue" evidence="14">
    <location>
        <position position="357"/>
    </location>
    <ligand>
        <name>heme</name>
        <dbReference type="ChEBI" id="CHEBI:30413"/>
    </ligand>
    <ligandPart>
        <name>Fe</name>
        <dbReference type="ChEBI" id="CHEBI:18248"/>
    </ligandPart>
</feature>
<dbReference type="GO" id="GO:0016705">
    <property type="term" value="F:oxidoreductase activity, acting on paired donors, with incorporation or reduction of molecular oxygen"/>
    <property type="evidence" value="ECO:0007669"/>
    <property type="project" value="InterPro"/>
</dbReference>
<evidence type="ECO:0000256" key="6">
    <source>
        <dbReference type="ARBA" id="ARBA00022692"/>
    </source>
</evidence>
<evidence type="ECO:0000256" key="9">
    <source>
        <dbReference type="ARBA" id="ARBA00023002"/>
    </source>
</evidence>
<keyword evidence="6" id="KW-0812">Transmembrane</keyword>
<proteinExistence type="inferred from homology"/>
<dbReference type="GO" id="GO:0020037">
    <property type="term" value="F:heme binding"/>
    <property type="evidence" value="ECO:0007669"/>
    <property type="project" value="InterPro"/>
</dbReference>
<evidence type="ECO:0000256" key="14">
    <source>
        <dbReference type="PIRSR" id="PIRSR602401-1"/>
    </source>
</evidence>
<dbReference type="InterPro" id="IPR001128">
    <property type="entry name" value="Cyt_P450"/>
</dbReference>
<evidence type="ECO:0000256" key="1">
    <source>
        <dbReference type="ARBA" id="ARBA00001971"/>
    </source>
</evidence>
<gene>
    <name evidence="17" type="ORF">DFH07DRAFT_769471</name>
</gene>
<dbReference type="EMBL" id="JARJLG010000029">
    <property type="protein sequence ID" value="KAJ7767955.1"/>
    <property type="molecule type" value="Genomic_DNA"/>
</dbReference>
<comment type="similarity">
    <text evidence="4 15">Belongs to the cytochrome P450 family.</text>
</comment>
<reference evidence="17" key="1">
    <citation type="submission" date="2023-03" db="EMBL/GenBank/DDBJ databases">
        <title>Massive genome expansion in bonnet fungi (Mycena s.s.) driven by repeated elements and novel gene families across ecological guilds.</title>
        <authorList>
            <consortium name="Lawrence Berkeley National Laboratory"/>
            <person name="Harder C.B."/>
            <person name="Miyauchi S."/>
            <person name="Viragh M."/>
            <person name="Kuo A."/>
            <person name="Thoen E."/>
            <person name="Andreopoulos B."/>
            <person name="Lu D."/>
            <person name="Skrede I."/>
            <person name="Drula E."/>
            <person name="Henrissat B."/>
            <person name="Morin E."/>
            <person name="Kohler A."/>
            <person name="Barry K."/>
            <person name="LaButti K."/>
            <person name="Morin E."/>
            <person name="Salamov A."/>
            <person name="Lipzen A."/>
            <person name="Mereny Z."/>
            <person name="Hegedus B."/>
            <person name="Baldrian P."/>
            <person name="Stursova M."/>
            <person name="Weitz H."/>
            <person name="Taylor A."/>
            <person name="Grigoriev I.V."/>
            <person name="Nagy L.G."/>
            <person name="Martin F."/>
            <person name="Kauserud H."/>
        </authorList>
    </citation>
    <scope>NUCLEOTIDE SEQUENCE</scope>
    <source>
        <strain evidence="17">CBHHK188m</strain>
    </source>
</reference>
<comment type="pathway">
    <text evidence="3">Secondary metabolite biosynthesis.</text>
</comment>
<evidence type="ECO:0000256" key="16">
    <source>
        <dbReference type="SAM" id="SignalP"/>
    </source>
</evidence>
<dbReference type="AlphaFoldDB" id="A0AAD7JPQ2"/>
<keyword evidence="10 14" id="KW-0408">Iron</keyword>
<feature type="chain" id="PRO_5042237770" evidence="16">
    <location>
        <begin position="24"/>
        <end position="391"/>
    </location>
</feature>
<dbReference type="PROSITE" id="PS00086">
    <property type="entry name" value="CYTOCHROME_P450"/>
    <property type="match status" value="1"/>
</dbReference>
<evidence type="ECO:0000256" key="7">
    <source>
        <dbReference type="ARBA" id="ARBA00022723"/>
    </source>
</evidence>
<evidence type="ECO:0000256" key="12">
    <source>
        <dbReference type="ARBA" id="ARBA00023136"/>
    </source>
</evidence>
<evidence type="ECO:0000256" key="11">
    <source>
        <dbReference type="ARBA" id="ARBA00023033"/>
    </source>
</evidence>
<comment type="caution">
    <text evidence="17">The sequence shown here is derived from an EMBL/GenBank/DDBJ whole genome shotgun (WGS) entry which is preliminary data.</text>
</comment>
<dbReference type="SUPFAM" id="SSF48264">
    <property type="entry name" value="Cytochrome P450"/>
    <property type="match status" value="1"/>
</dbReference>
<dbReference type="InterPro" id="IPR002401">
    <property type="entry name" value="Cyt_P450_E_grp-I"/>
</dbReference>
<protein>
    <submittedName>
        <fullName evidence="17">Cytochrome P450</fullName>
    </submittedName>
</protein>
<keyword evidence="7 14" id="KW-0479">Metal-binding</keyword>
<evidence type="ECO:0000256" key="3">
    <source>
        <dbReference type="ARBA" id="ARBA00005179"/>
    </source>
</evidence>
<dbReference type="InterPro" id="IPR036396">
    <property type="entry name" value="Cyt_P450_sf"/>
</dbReference>
<sequence length="391" mass="43761">MAFLLALALGALCAALFLRTVGAQEKGLPPGPPTIPLLGNLHIFPTEFAHYKFTEWARKYGGGGACYINTSSFCPSPAHPTGQGHSFYTHIRRYSSSVILSVLYGKRAPRYDTPKTTGFWEAQHEWQLLVEPGSTPLIDIFPFLKSIPEHWAKWKRDAKKVRSLQRAVYFGLLNETKRRLRSGEENRSYMEEVLARQEEFGMDEEMTRYLGGALIEGGSETTSSYLQSLVLCLVAYPEAQKQAHEEIDCVVRDDRMSTLDDIDFFPIFTHCFRPVTPMSVPHATTAAEEGVSSMTQASFSCPLSMPSLSKTFPPALYDNPEDFNPDRYLLTENGTRLGVDSSDLGPNIVFGAGRRICPGRHLAQNSIDINVMNLLWAFDFNPDTRDSQSKI</sequence>
<feature type="signal peptide" evidence="16">
    <location>
        <begin position="1"/>
        <end position="23"/>
    </location>
</feature>
<evidence type="ECO:0000256" key="5">
    <source>
        <dbReference type="ARBA" id="ARBA00022617"/>
    </source>
</evidence>
<evidence type="ECO:0000313" key="17">
    <source>
        <dbReference type="EMBL" id="KAJ7767955.1"/>
    </source>
</evidence>
<comment type="subcellular location">
    <subcellularLocation>
        <location evidence="2">Membrane</location>
        <topology evidence="2">Single-pass membrane protein</topology>
    </subcellularLocation>
</comment>
<evidence type="ECO:0000256" key="4">
    <source>
        <dbReference type="ARBA" id="ARBA00010617"/>
    </source>
</evidence>
<keyword evidence="9 15" id="KW-0560">Oxidoreductase</keyword>
<evidence type="ECO:0000256" key="15">
    <source>
        <dbReference type="RuleBase" id="RU000461"/>
    </source>
</evidence>
<keyword evidence="12" id="KW-0472">Membrane</keyword>
<dbReference type="PANTHER" id="PTHR46300:SF2">
    <property type="entry name" value="CYTOCHROME P450 MONOOXYGENASE ALNH-RELATED"/>
    <property type="match status" value="1"/>
</dbReference>
<dbReference type="PANTHER" id="PTHR46300">
    <property type="entry name" value="P450, PUTATIVE (EUROFUNG)-RELATED-RELATED"/>
    <property type="match status" value="1"/>
</dbReference>
<dbReference type="Proteomes" id="UP001215280">
    <property type="component" value="Unassembled WGS sequence"/>
</dbReference>
<dbReference type="GO" id="GO:0004497">
    <property type="term" value="F:monooxygenase activity"/>
    <property type="evidence" value="ECO:0007669"/>
    <property type="project" value="UniProtKB-KW"/>
</dbReference>
<dbReference type="InterPro" id="IPR050364">
    <property type="entry name" value="Cytochrome_P450_fung"/>
</dbReference>
<keyword evidence="8" id="KW-1133">Transmembrane helix</keyword>
<keyword evidence="13" id="KW-0325">Glycoprotein</keyword>
<keyword evidence="5 14" id="KW-0349">Heme</keyword>
<dbReference type="GO" id="GO:0016020">
    <property type="term" value="C:membrane"/>
    <property type="evidence" value="ECO:0007669"/>
    <property type="project" value="UniProtKB-SubCell"/>
</dbReference>
<keyword evidence="16" id="KW-0732">Signal</keyword>
<evidence type="ECO:0000313" key="18">
    <source>
        <dbReference type="Proteomes" id="UP001215280"/>
    </source>
</evidence>
<comment type="cofactor">
    <cofactor evidence="1 14">
        <name>heme</name>
        <dbReference type="ChEBI" id="CHEBI:30413"/>
    </cofactor>
</comment>
<dbReference type="Gene3D" id="1.10.630.10">
    <property type="entry name" value="Cytochrome P450"/>
    <property type="match status" value="2"/>
</dbReference>
<evidence type="ECO:0000256" key="2">
    <source>
        <dbReference type="ARBA" id="ARBA00004167"/>
    </source>
</evidence>
<keyword evidence="11 15" id="KW-0503">Monooxygenase</keyword>
<evidence type="ECO:0000256" key="8">
    <source>
        <dbReference type="ARBA" id="ARBA00022989"/>
    </source>
</evidence>
<name>A0AAD7JPQ2_9AGAR</name>
<evidence type="ECO:0000256" key="13">
    <source>
        <dbReference type="ARBA" id="ARBA00023180"/>
    </source>
</evidence>
<evidence type="ECO:0000256" key="10">
    <source>
        <dbReference type="ARBA" id="ARBA00023004"/>
    </source>
</evidence>
<organism evidence="17 18">
    <name type="scientific">Mycena maculata</name>
    <dbReference type="NCBI Taxonomy" id="230809"/>
    <lineage>
        <taxon>Eukaryota</taxon>
        <taxon>Fungi</taxon>
        <taxon>Dikarya</taxon>
        <taxon>Basidiomycota</taxon>
        <taxon>Agaricomycotina</taxon>
        <taxon>Agaricomycetes</taxon>
        <taxon>Agaricomycetidae</taxon>
        <taxon>Agaricales</taxon>
        <taxon>Marasmiineae</taxon>
        <taxon>Mycenaceae</taxon>
        <taxon>Mycena</taxon>
    </lineage>
</organism>
<dbReference type="Pfam" id="PF00067">
    <property type="entry name" value="p450"/>
    <property type="match status" value="1"/>
</dbReference>
<dbReference type="InterPro" id="IPR017972">
    <property type="entry name" value="Cyt_P450_CS"/>
</dbReference>
<dbReference type="PRINTS" id="PR00463">
    <property type="entry name" value="EP450I"/>
</dbReference>
<accession>A0AAD7JPQ2</accession>